<keyword evidence="2" id="KW-1185">Reference proteome</keyword>
<protein>
    <submittedName>
        <fullName evidence="1">Uncharacterized protein</fullName>
    </submittedName>
</protein>
<reference evidence="1 2" key="1">
    <citation type="submission" date="2020-04" db="EMBL/GenBank/DDBJ databases">
        <title>Perkinsus olseni comparative genomics.</title>
        <authorList>
            <person name="Bogema D.R."/>
        </authorList>
    </citation>
    <scope>NUCLEOTIDE SEQUENCE [LARGE SCALE GENOMIC DNA]</scope>
    <source>
        <strain evidence="1 2">ATCC PRA-207</strain>
    </source>
</reference>
<dbReference type="EMBL" id="JABANO010003323">
    <property type="protein sequence ID" value="KAF4756899.1"/>
    <property type="molecule type" value="Genomic_DNA"/>
</dbReference>
<feature type="non-terminal residue" evidence="1">
    <location>
        <position position="1"/>
    </location>
</feature>
<feature type="non-terminal residue" evidence="1">
    <location>
        <position position="155"/>
    </location>
</feature>
<evidence type="ECO:0000313" key="2">
    <source>
        <dbReference type="Proteomes" id="UP000553632"/>
    </source>
</evidence>
<accession>A0A7J6UHZ6</accession>
<sequence length="155" mass="16675">PLNARHKTVYIPNLNMHVQLCEDSAPALATQSTTEESSLPPAEEKAIPAGDVAALGVINLSFSEDPRILWGLRIAEKPDDLAFGSWASGSYPNSGRRISQSSSRLMRIDVVHHKGSPPVGLLLSPVPLLDDGVQSLATCSRSMGPWHDDKLGSKR</sequence>
<gene>
    <name evidence="1" type="ORF">FOZ63_018000</name>
</gene>
<proteinExistence type="predicted"/>
<evidence type="ECO:0000313" key="1">
    <source>
        <dbReference type="EMBL" id="KAF4756899.1"/>
    </source>
</evidence>
<organism evidence="1 2">
    <name type="scientific">Perkinsus olseni</name>
    <name type="common">Perkinsus atlanticus</name>
    <dbReference type="NCBI Taxonomy" id="32597"/>
    <lineage>
        <taxon>Eukaryota</taxon>
        <taxon>Sar</taxon>
        <taxon>Alveolata</taxon>
        <taxon>Perkinsozoa</taxon>
        <taxon>Perkinsea</taxon>
        <taxon>Perkinsida</taxon>
        <taxon>Perkinsidae</taxon>
        <taxon>Perkinsus</taxon>
    </lineage>
</organism>
<name>A0A7J6UHZ6_PEROL</name>
<dbReference type="AlphaFoldDB" id="A0A7J6UHZ6"/>
<comment type="caution">
    <text evidence="1">The sequence shown here is derived from an EMBL/GenBank/DDBJ whole genome shotgun (WGS) entry which is preliminary data.</text>
</comment>
<dbReference type="Proteomes" id="UP000553632">
    <property type="component" value="Unassembled WGS sequence"/>
</dbReference>